<gene>
    <name evidence="1" type="ORF">ACFSJC_05930</name>
</gene>
<evidence type="ECO:0000313" key="1">
    <source>
        <dbReference type="EMBL" id="MFD2111375.1"/>
    </source>
</evidence>
<accession>A0ABW4Y5K9</accession>
<dbReference type="Proteomes" id="UP001597337">
    <property type="component" value="Unassembled WGS sequence"/>
</dbReference>
<comment type="caution">
    <text evidence="1">The sequence shown here is derived from an EMBL/GenBank/DDBJ whole genome shotgun (WGS) entry which is preliminary data.</text>
</comment>
<protein>
    <submittedName>
        <fullName evidence="1">Uncharacterized protein</fullName>
    </submittedName>
</protein>
<dbReference type="RefSeq" id="WP_386024589.1">
    <property type="nucleotide sequence ID" value="NZ_JBHUHX010000011.1"/>
</dbReference>
<organism evidence="1 2">
    <name type="scientific">Thiorhodococcus fuscus</name>
    <dbReference type="NCBI Taxonomy" id="527200"/>
    <lineage>
        <taxon>Bacteria</taxon>
        <taxon>Pseudomonadati</taxon>
        <taxon>Pseudomonadota</taxon>
        <taxon>Gammaproteobacteria</taxon>
        <taxon>Chromatiales</taxon>
        <taxon>Chromatiaceae</taxon>
        <taxon>Thiorhodococcus</taxon>
    </lineage>
</organism>
<evidence type="ECO:0000313" key="2">
    <source>
        <dbReference type="Proteomes" id="UP001597337"/>
    </source>
</evidence>
<keyword evidence="2" id="KW-1185">Reference proteome</keyword>
<reference evidence="2" key="1">
    <citation type="journal article" date="2019" name="Int. J. Syst. Evol. Microbiol.">
        <title>The Global Catalogue of Microorganisms (GCM) 10K type strain sequencing project: providing services to taxonomists for standard genome sequencing and annotation.</title>
        <authorList>
            <consortium name="The Broad Institute Genomics Platform"/>
            <consortium name="The Broad Institute Genome Sequencing Center for Infectious Disease"/>
            <person name="Wu L."/>
            <person name="Ma J."/>
        </authorList>
    </citation>
    <scope>NUCLEOTIDE SEQUENCE [LARGE SCALE GENOMIC DNA]</scope>
    <source>
        <strain evidence="2">KACC 12597</strain>
    </source>
</reference>
<sequence length="78" mass="8595">MALEFKKTTVVAHDLLGVEDAETLLEWLIKHPRGRVNLSACTHLHAANLQVLMAARPKISAWPKNGALADWLKAALTQ</sequence>
<name>A0ABW4Y5K9_9GAMM</name>
<dbReference type="EMBL" id="JBHUHX010000011">
    <property type="protein sequence ID" value="MFD2111375.1"/>
    <property type="molecule type" value="Genomic_DNA"/>
</dbReference>
<proteinExistence type="predicted"/>